<organism evidence="1 2">
    <name type="scientific">Candidatus Pseudobacter hemicellulosilyticus</name>
    <dbReference type="NCBI Taxonomy" id="3121375"/>
    <lineage>
        <taxon>Bacteria</taxon>
        <taxon>Pseudomonadati</taxon>
        <taxon>Bacteroidota</taxon>
        <taxon>Chitinophagia</taxon>
        <taxon>Chitinophagales</taxon>
        <taxon>Chitinophagaceae</taxon>
        <taxon>Pseudobacter</taxon>
    </lineage>
</organism>
<dbReference type="AlphaFoldDB" id="A0AAJ6BFS8"/>
<dbReference type="SUPFAM" id="SSF48613">
    <property type="entry name" value="Heme oxygenase-like"/>
    <property type="match status" value="1"/>
</dbReference>
<dbReference type="Proteomes" id="UP001220610">
    <property type="component" value="Chromosome"/>
</dbReference>
<gene>
    <name evidence="1" type="ORF">P0Y53_16170</name>
</gene>
<proteinExistence type="predicted"/>
<reference evidence="1" key="1">
    <citation type="submission" date="2023-03" db="EMBL/GenBank/DDBJ databases">
        <title>Andean soil-derived lignocellulolytic bacterial consortium as a source of novel taxa and putative plastic-active enzymes.</title>
        <authorList>
            <person name="Diaz-Garcia L."/>
            <person name="Chuvochina M."/>
            <person name="Feuerriegel G."/>
            <person name="Bunk B."/>
            <person name="Sproer C."/>
            <person name="Streit W.R."/>
            <person name="Rodriguez L.M."/>
            <person name="Overmann J."/>
            <person name="Jimenez D.J."/>
        </authorList>
    </citation>
    <scope>NUCLEOTIDE SEQUENCE</scope>
    <source>
        <strain evidence="1">MAG 7</strain>
    </source>
</reference>
<dbReference type="CDD" id="cd19166">
    <property type="entry name" value="HemeO-bac"/>
    <property type="match status" value="1"/>
</dbReference>
<name>A0AAJ6BFS8_9BACT</name>
<evidence type="ECO:0000313" key="1">
    <source>
        <dbReference type="EMBL" id="WEK34024.1"/>
    </source>
</evidence>
<dbReference type="GO" id="GO:0004392">
    <property type="term" value="F:heme oxygenase (decyclizing) activity"/>
    <property type="evidence" value="ECO:0007669"/>
    <property type="project" value="InterPro"/>
</dbReference>
<dbReference type="GO" id="GO:0006788">
    <property type="term" value="P:heme oxidation"/>
    <property type="evidence" value="ECO:0007669"/>
    <property type="project" value="InterPro"/>
</dbReference>
<sequence>MTHTSLTGLLREQTKAEHALLEKKLVLRIKKINSVAQYQDLLALFYGYYRTLETALQPWLTADRIPDTAERRKSASLLQDIRELGGEIPALPPAVIPAINSYPEALGAAYVLEGSTLGGMVIAKMISQQVRDLPEGKGFAFFACYGNKTAEMWNIFRNYLDGIHSVTEQQEALEAARNTFLTFSDWVEQYEPVF</sequence>
<dbReference type="Pfam" id="PF01126">
    <property type="entry name" value="Heme_oxygenase"/>
    <property type="match status" value="1"/>
</dbReference>
<evidence type="ECO:0000313" key="2">
    <source>
        <dbReference type="Proteomes" id="UP001220610"/>
    </source>
</evidence>
<dbReference type="InterPro" id="IPR016084">
    <property type="entry name" value="Haem_Oase-like_multi-hlx"/>
</dbReference>
<dbReference type="EMBL" id="CP119311">
    <property type="protein sequence ID" value="WEK34024.1"/>
    <property type="molecule type" value="Genomic_DNA"/>
</dbReference>
<dbReference type="InterPro" id="IPR016053">
    <property type="entry name" value="Haem_Oase-like"/>
</dbReference>
<protein>
    <submittedName>
        <fullName evidence="1">Biliverdin-producing heme oxygenase</fullName>
    </submittedName>
</protein>
<accession>A0AAJ6BFS8</accession>
<dbReference type="Gene3D" id="1.20.910.10">
    <property type="entry name" value="Heme oxygenase-like"/>
    <property type="match status" value="1"/>
</dbReference>